<dbReference type="EMBL" id="BMLT01000002">
    <property type="protein sequence ID" value="GGO78443.1"/>
    <property type="molecule type" value="Genomic_DNA"/>
</dbReference>
<organism evidence="6 7">
    <name type="scientific">Marinobacterium nitratireducens</name>
    <dbReference type="NCBI Taxonomy" id="518897"/>
    <lineage>
        <taxon>Bacteria</taxon>
        <taxon>Pseudomonadati</taxon>
        <taxon>Pseudomonadota</taxon>
        <taxon>Gammaproteobacteria</taxon>
        <taxon>Oceanospirillales</taxon>
        <taxon>Oceanospirillaceae</taxon>
        <taxon>Marinobacterium</taxon>
    </lineage>
</organism>
<evidence type="ECO:0000256" key="3">
    <source>
        <dbReference type="ARBA" id="ARBA00023136"/>
    </source>
</evidence>
<dbReference type="GO" id="GO:0022857">
    <property type="term" value="F:transmembrane transporter activity"/>
    <property type="evidence" value="ECO:0007669"/>
    <property type="project" value="InterPro"/>
</dbReference>
<feature type="transmembrane region" description="Helical" evidence="4">
    <location>
        <begin position="285"/>
        <end position="304"/>
    </location>
</feature>
<dbReference type="RefSeq" id="WP_188859043.1">
    <property type="nucleotide sequence ID" value="NZ_BMLT01000002.1"/>
</dbReference>
<dbReference type="Proteomes" id="UP000599578">
    <property type="component" value="Unassembled WGS sequence"/>
</dbReference>
<reference evidence="6 7" key="1">
    <citation type="journal article" date="2014" name="Int. J. Syst. Evol. Microbiol.">
        <title>Complete genome sequence of Corynebacterium casei LMG S-19264T (=DSM 44701T), isolated from a smear-ripened cheese.</title>
        <authorList>
            <consortium name="US DOE Joint Genome Institute (JGI-PGF)"/>
            <person name="Walter F."/>
            <person name="Albersmeier A."/>
            <person name="Kalinowski J."/>
            <person name="Ruckert C."/>
        </authorList>
    </citation>
    <scope>NUCLEOTIDE SEQUENCE [LARGE SCALE GENOMIC DNA]</scope>
    <source>
        <strain evidence="6 7">CGMCC 1.7286</strain>
    </source>
</reference>
<feature type="transmembrane region" description="Helical" evidence="4">
    <location>
        <begin position="145"/>
        <end position="169"/>
    </location>
</feature>
<feature type="transmembrane region" description="Helical" evidence="4">
    <location>
        <begin position="89"/>
        <end position="107"/>
    </location>
</feature>
<proteinExistence type="predicted"/>
<dbReference type="PROSITE" id="PS50850">
    <property type="entry name" value="MFS"/>
    <property type="match status" value="1"/>
</dbReference>
<evidence type="ECO:0000313" key="7">
    <source>
        <dbReference type="Proteomes" id="UP000599578"/>
    </source>
</evidence>
<name>A0A917Z967_9GAMM</name>
<feature type="transmembrane region" description="Helical" evidence="4">
    <location>
        <begin position="310"/>
        <end position="332"/>
    </location>
</feature>
<dbReference type="SUPFAM" id="SSF103473">
    <property type="entry name" value="MFS general substrate transporter"/>
    <property type="match status" value="1"/>
</dbReference>
<evidence type="ECO:0000259" key="5">
    <source>
        <dbReference type="PROSITE" id="PS50850"/>
    </source>
</evidence>
<dbReference type="InterPro" id="IPR011701">
    <property type="entry name" value="MFS"/>
</dbReference>
<dbReference type="PANTHER" id="PTHR23523:SF1">
    <property type="entry name" value="CYANATE TRANSPORT PROTEIN CYNX"/>
    <property type="match status" value="1"/>
</dbReference>
<sequence>MSGTCANRPEIAATSDEFTRLAGWLLLVLVGFNLRPFLTALSPVLPQVQAETGLENGTAAVLTTLPFLLMGVMALAGPGLARRYGEQRMLLGALVLLALGAGGRLLIGPAAAFGLVLTALLAGTGIALVQALLPGVAKRWFGARVPLAMGLYSAALVGGGALGAMVAPLASDMTGDWRPGLAVWALPALLAWLLWLWLAPEVAHDTAVPSVRRFVPLPRAWLLAVFFGLGNSGYSSLVAWLPAFYQANGMPVQDSGGLLAWMSLFQSAAALLMPLLRRGTPDLRLCFYASLSLQCIGFCAFALAPMSAPLLWIAIAGLGLGGFFSLCLTLCLEHLLDARAAGSLAAFMQGLGFGLTALGPWAVGALLDQGGRFEFAWGCHACLTLVLLLLSRRFDPAGYARALEPGRKTTFA</sequence>
<gene>
    <name evidence="6" type="ORF">GCM10011348_10370</name>
</gene>
<feature type="transmembrane region" description="Helical" evidence="4">
    <location>
        <begin position="181"/>
        <end position="199"/>
    </location>
</feature>
<evidence type="ECO:0000256" key="1">
    <source>
        <dbReference type="ARBA" id="ARBA00022692"/>
    </source>
</evidence>
<dbReference type="AlphaFoldDB" id="A0A917Z967"/>
<dbReference type="Gene3D" id="1.20.1250.20">
    <property type="entry name" value="MFS general substrate transporter like domains"/>
    <property type="match status" value="1"/>
</dbReference>
<keyword evidence="7" id="KW-1185">Reference proteome</keyword>
<feature type="transmembrane region" description="Helical" evidence="4">
    <location>
        <begin position="375"/>
        <end position="391"/>
    </location>
</feature>
<feature type="transmembrane region" description="Helical" evidence="4">
    <location>
        <begin position="21"/>
        <end position="38"/>
    </location>
</feature>
<dbReference type="InterPro" id="IPR020846">
    <property type="entry name" value="MFS_dom"/>
</dbReference>
<evidence type="ECO:0000313" key="6">
    <source>
        <dbReference type="EMBL" id="GGO78443.1"/>
    </source>
</evidence>
<keyword evidence="2 4" id="KW-1133">Transmembrane helix</keyword>
<evidence type="ECO:0000256" key="4">
    <source>
        <dbReference type="SAM" id="Phobius"/>
    </source>
</evidence>
<feature type="transmembrane region" description="Helical" evidence="4">
    <location>
        <begin position="344"/>
        <end position="363"/>
    </location>
</feature>
<feature type="transmembrane region" description="Helical" evidence="4">
    <location>
        <begin position="257"/>
        <end position="276"/>
    </location>
</feature>
<feature type="domain" description="Major facilitator superfamily (MFS) profile" evidence="5">
    <location>
        <begin position="19"/>
        <end position="412"/>
    </location>
</feature>
<evidence type="ECO:0000256" key="2">
    <source>
        <dbReference type="ARBA" id="ARBA00022989"/>
    </source>
</evidence>
<feature type="transmembrane region" description="Helical" evidence="4">
    <location>
        <begin position="113"/>
        <end position="133"/>
    </location>
</feature>
<comment type="caution">
    <text evidence="6">The sequence shown here is derived from an EMBL/GenBank/DDBJ whole genome shotgun (WGS) entry which is preliminary data.</text>
</comment>
<keyword evidence="1 4" id="KW-0812">Transmembrane</keyword>
<keyword evidence="3 4" id="KW-0472">Membrane</keyword>
<feature type="transmembrane region" description="Helical" evidence="4">
    <location>
        <begin position="220"/>
        <end position="245"/>
    </location>
</feature>
<dbReference type="PANTHER" id="PTHR23523">
    <property type="match status" value="1"/>
</dbReference>
<dbReference type="NCBIfam" id="NF007256">
    <property type="entry name" value="PRK09705.1"/>
    <property type="match status" value="1"/>
</dbReference>
<accession>A0A917Z967</accession>
<dbReference type="InterPro" id="IPR052524">
    <property type="entry name" value="MFS_Cyanate_Porter"/>
</dbReference>
<feature type="transmembrane region" description="Helical" evidence="4">
    <location>
        <begin position="58"/>
        <end position="77"/>
    </location>
</feature>
<protein>
    <submittedName>
        <fullName evidence="6">MFS transporter</fullName>
    </submittedName>
</protein>
<dbReference type="Pfam" id="PF07690">
    <property type="entry name" value="MFS_1"/>
    <property type="match status" value="1"/>
</dbReference>
<dbReference type="InterPro" id="IPR036259">
    <property type="entry name" value="MFS_trans_sf"/>
</dbReference>